<evidence type="ECO:0000313" key="3">
    <source>
        <dbReference type="EMBL" id="GAA0735406.1"/>
    </source>
</evidence>
<feature type="domain" description="RNA polymerase sigma factor 70 region 4 type 2" evidence="2">
    <location>
        <begin position="84"/>
        <end position="134"/>
    </location>
</feature>
<dbReference type="RefSeq" id="WP_343759294.1">
    <property type="nucleotide sequence ID" value="NZ_BAAACG010000006.1"/>
</dbReference>
<accession>A0ABN1JBX1</accession>
<gene>
    <name evidence="3" type="ORF">GCM10008906_09070</name>
</gene>
<dbReference type="Pfam" id="PF08281">
    <property type="entry name" value="Sigma70_r4_2"/>
    <property type="match status" value="1"/>
</dbReference>
<keyword evidence="4" id="KW-1185">Reference proteome</keyword>
<proteinExistence type="predicted"/>
<reference evidence="3 4" key="1">
    <citation type="journal article" date="2019" name="Int. J. Syst. Evol. Microbiol.">
        <title>The Global Catalogue of Microorganisms (GCM) 10K type strain sequencing project: providing services to taxonomists for standard genome sequencing and annotation.</title>
        <authorList>
            <consortium name="The Broad Institute Genomics Platform"/>
            <consortium name="The Broad Institute Genome Sequencing Center for Infectious Disease"/>
            <person name="Wu L."/>
            <person name="Ma J."/>
        </authorList>
    </citation>
    <scope>NUCLEOTIDE SEQUENCE [LARGE SCALE GENOMIC DNA]</scope>
    <source>
        <strain evidence="3 4">JCM 1407</strain>
    </source>
</reference>
<organism evidence="3 4">
    <name type="scientific">Clostridium oceanicum</name>
    <dbReference type="NCBI Taxonomy" id="1543"/>
    <lineage>
        <taxon>Bacteria</taxon>
        <taxon>Bacillati</taxon>
        <taxon>Bacillota</taxon>
        <taxon>Clostridia</taxon>
        <taxon>Eubacteriales</taxon>
        <taxon>Clostridiaceae</taxon>
        <taxon>Clostridium</taxon>
    </lineage>
</organism>
<evidence type="ECO:0000259" key="2">
    <source>
        <dbReference type="Pfam" id="PF08281"/>
    </source>
</evidence>
<dbReference type="Proteomes" id="UP001501510">
    <property type="component" value="Unassembled WGS sequence"/>
</dbReference>
<dbReference type="Gene3D" id="1.20.140.160">
    <property type="match status" value="1"/>
</dbReference>
<protein>
    <submittedName>
        <fullName evidence="3">Sigma factor-like helix-turn-helix DNA-binding protein</fullName>
    </submittedName>
</protein>
<dbReference type="SUPFAM" id="SSF88659">
    <property type="entry name" value="Sigma3 and sigma4 domains of RNA polymerase sigma factors"/>
    <property type="match status" value="1"/>
</dbReference>
<name>A0ABN1JBX1_9CLOT</name>
<feature type="coiled-coil region" evidence="1">
    <location>
        <begin position="75"/>
        <end position="102"/>
    </location>
</feature>
<dbReference type="InterPro" id="IPR013249">
    <property type="entry name" value="RNA_pol_sigma70_r4_t2"/>
</dbReference>
<evidence type="ECO:0000256" key="1">
    <source>
        <dbReference type="SAM" id="Coils"/>
    </source>
</evidence>
<sequence length="145" mass="17288">MNLYKKTEYMLYNYKDLIAKEMNLTLDIRDLKLNYEGIRAAQYKEHTGNTNKFNSNVENEIISKEKKIEYLESVKEHIQIKIKKIESAIAALEDRQKKIIELRYFNKLSWNKISELINLTEVSCRVIRNKSIKKLQLLLFNDKVT</sequence>
<keyword evidence="1" id="KW-0175">Coiled coil</keyword>
<dbReference type="InterPro" id="IPR013324">
    <property type="entry name" value="RNA_pol_sigma_r3/r4-like"/>
</dbReference>
<comment type="caution">
    <text evidence="3">The sequence shown here is derived from an EMBL/GenBank/DDBJ whole genome shotgun (WGS) entry which is preliminary data.</text>
</comment>
<dbReference type="EMBL" id="BAAACG010000006">
    <property type="protein sequence ID" value="GAA0735406.1"/>
    <property type="molecule type" value="Genomic_DNA"/>
</dbReference>
<evidence type="ECO:0000313" key="4">
    <source>
        <dbReference type="Proteomes" id="UP001501510"/>
    </source>
</evidence>